<reference evidence="2 3" key="1">
    <citation type="journal article" date="2008" name="Nature">
        <title>The Trichoplax genome and the nature of placozoans.</title>
        <authorList>
            <person name="Srivastava M."/>
            <person name="Begovic E."/>
            <person name="Chapman J."/>
            <person name="Putnam N.H."/>
            <person name="Hellsten U."/>
            <person name="Kawashima T."/>
            <person name="Kuo A."/>
            <person name="Mitros T."/>
            <person name="Salamov A."/>
            <person name="Carpenter M.L."/>
            <person name="Signorovitch A.Y."/>
            <person name="Moreno M.A."/>
            <person name="Kamm K."/>
            <person name="Grimwood J."/>
            <person name="Schmutz J."/>
            <person name="Shapiro H."/>
            <person name="Grigoriev I.V."/>
            <person name="Buss L.W."/>
            <person name="Schierwater B."/>
            <person name="Dellaporta S.L."/>
            <person name="Rokhsar D.S."/>
        </authorList>
    </citation>
    <scope>NUCLEOTIDE SEQUENCE [LARGE SCALE GENOMIC DNA]</scope>
    <source>
        <strain evidence="2 3">Grell-BS-1999</strain>
    </source>
</reference>
<dbReference type="InterPro" id="IPR051540">
    <property type="entry name" value="S-2-haloacid_dehalogenase"/>
</dbReference>
<dbReference type="PANTHER" id="PTHR43316:SF9">
    <property type="entry name" value="ACID DEHALOGENASE, PUTATIVE (AFU_ORTHOLOGUE AFUA_6G14460)-RELATED"/>
    <property type="match status" value="1"/>
</dbReference>
<dbReference type="KEGG" id="tad:TRIADDRAFT_21266"/>
<gene>
    <name evidence="2" type="ORF">TRIADDRAFT_21266</name>
</gene>
<protein>
    <recommendedName>
        <fullName evidence="4">Haloacid dehalogenase</fullName>
    </recommendedName>
</protein>
<keyword evidence="3" id="KW-1185">Reference proteome</keyword>
<dbReference type="Gene3D" id="1.10.150.750">
    <property type="match status" value="1"/>
</dbReference>
<dbReference type="GeneID" id="6751401"/>
<dbReference type="PRINTS" id="PR00413">
    <property type="entry name" value="HADHALOGNASE"/>
</dbReference>
<dbReference type="InterPro" id="IPR006439">
    <property type="entry name" value="HAD-SF_hydro_IA"/>
</dbReference>
<evidence type="ECO:0000313" key="3">
    <source>
        <dbReference type="Proteomes" id="UP000009022"/>
    </source>
</evidence>
<dbReference type="GO" id="GO:0016791">
    <property type="term" value="F:phosphatase activity"/>
    <property type="evidence" value="ECO:0000318"/>
    <property type="project" value="GO_Central"/>
</dbReference>
<dbReference type="SFLD" id="SFLDS00003">
    <property type="entry name" value="Haloacid_Dehalogenase"/>
    <property type="match status" value="1"/>
</dbReference>
<accession>B3RME2</accession>
<dbReference type="InterPro" id="IPR006328">
    <property type="entry name" value="2-HAD"/>
</dbReference>
<dbReference type="HOGENOM" id="CLU_045011_3_2_1"/>
<dbReference type="SFLD" id="SFLDG01129">
    <property type="entry name" value="C1.5:_HAD__Beta-PGM__Phosphata"/>
    <property type="match status" value="1"/>
</dbReference>
<dbReference type="Pfam" id="PF13419">
    <property type="entry name" value="HAD_2"/>
    <property type="match status" value="1"/>
</dbReference>
<dbReference type="InterPro" id="IPR023214">
    <property type="entry name" value="HAD_sf"/>
</dbReference>
<evidence type="ECO:0000313" key="2">
    <source>
        <dbReference type="EMBL" id="EDV27833.1"/>
    </source>
</evidence>
<dbReference type="PhylomeDB" id="B3RME2"/>
<dbReference type="STRING" id="10228.B3RME2"/>
<dbReference type="RefSeq" id="XP_002109667.1">
    <property type="nucleotide sequence ID" value="XM_002109631.1"/>
</dbReference>
<sequence length="239" mass="27453">MELSDFDVLTFDCYGTLIDWESGILQALKPWLNQHKIELTDATILEMYARHESKIEHDFPGIVYTDILYRVHKALAKEWNIIHSTDDEATRFSLSVKDWPTFSDSHDALKTLKRYYKLAILSNIDNQSIQHSINKLGVEFDYVFSAQDIGSYKPNQRNFQYLLDNLATCDIQASKVLHTAQSLFHDHVPAKAIGMATCWINRRYNKSGWGATPEPSHPVKPDFQFNSLADMAAARQQLN</sequence>
<dbReference type="AlphaFoldDB" id="B3RME2"/>
<dbReference type="InterPro" id="IPR036412">
    <property type="entry name" value="HAD-like_sf"/>
</dbReference>
<dbReference type="Gene3D" id="3.40.50.1000">
    <property type="entry name" value="HAD superfamily/HAD-like"/>
    <property type="match status" value="1"/>
</dbReference>
<dbReference type="OrthoDB" id="3256520at2759"/>
<proteinExistence type="predicted"/>
<dbReference type="InParanoid" id="B3RME2"/>
<dbReference type="EMBL" id="DS985242">
    <property type="protein sequence ID" value="EDV27833.1"/>
    <property type="molecule type" value="Genomic_DNA"/>
</dbReference>
<name>B3RME2_TRIAD</name>
<dbReference type="GO" id="GO:0019120">
    <property type="term" value="F:hydrolase activity, acting on acid halide bonds, in C-halide compounds"/>
    <property type="evidence" value="ECO:0007669"/>
    <property type="project" value="InterPro"/>
</dbReference>
<dbReference type="PANTHER" id="PTHR43316">
    <property type="entry name" value="HYDROLASE, HALOACID DELAHOGENASE-RELATED"/>
    <property type="match status" value="1"/>
</dbReference>
<dbReference type="SUPFAM" id="SSF56784">
    <property type="entry name" value="HAD-like"/>
    <property type="match status" value="1"/>
</dbReference>
<organism evidence="2 3">
    <name type="scientific">Trichoplax adhaerens</name>
    <name type="common">Trichoplax reptans</name>
    <dbReference type="NCBI Taxonomy" id="10228"/>
    <lineage>
        <taxon>Eukaryota</taxon>
        <taxon>Metazoa</taxon>
        <taxon>Placozoa</taxon>
        <taxon>Uniplacotomia</taxon>
        <taxon>Trichoplacea</taxon>
        <taxon>Trichoplacidae</taxon>
        <taxon>Trichoplax</taxon>
    </lineage>
</organism>
<dbReference type="Proteomes" id="UP000009022">
    <property type="component" value="Unassembled WGS sequence"/>
</dbReference>
<evidence type="ECO:0008006" key="4">
    <source>
        <dbReference type="Google" id="ProtNLM"/>
    </source>
</evidence>
<dbReference type="CTD" id="6751401"/>
<dbReference type="InterPro" id="IPR041492">
    <property type="entry name" value="HAD_2"/>
</dbReference>
<dbReference type="NCBIfam" id="TIGR01428">
    <property type="entry name" value="HAD_type_II"/>
    <property type="match status" value="1"/>
</dbReference>
<keyword evidence="1" id="KW-0378">Hydrolase</keyword>
<dbReference type="eggNOG" id="ENOG502S0RM">
    <property type="taxonomic scope" value="Eukaryota"/>
</dbReference>
<evidence type="ECO:0000256" key="1">
    <source>
        <dbReference type="ARBA" id="ARBA00022801"/>
    </source>
</evidence>